<sequence>MYNITDDVGQPAPHGSQHDSDKADEGFSRNGPLNVPMHKLAMDF</sequence>
<feature type="compositionally biased region" description="Basic and acidic residues" evidence="1">
    <location>
        <begin position="16"/>
        <end position="27"/>
    </location>
</feature>
<comment type="caution">
    <text evidence="2">The sequence shown here is derived from an EMBL/GenBank/DDBJ whole genome shotgun (WGS) entry which is preliminary data.</text>
</comment>
<proteinExistence type="predicted"/>
<evidence type="ECO:0000256" key="1">
    <source>
        <dbReference type="SAM" id="MobiDB-lite"/>
    </source>
</evidence>
<name>A0A094YKJ0_9PROT</name>
<accession>A0A094YKJ0</accession>
<gene>
    <name evidence="2" type="ORF">AtDm6_2146</name>
</gene>
<dbReference type="AlphaFoldDB" id="A0A094YKJ0"/>
<dbReference type="Proteomes" id="UP000029448">
    <property type="component" value="Unassembled WGS sequence"/>
</dbReference>
<protein>
    <submittedName>
        <fullName evidence="2">Uncharacterized protein</fullName>
    </submittedName>
</protein>
<dbReference type="PATRIC" id="fig|104102.7.peg.2122"/>
<organism evidence="2 3">
    <name type="scientific">Acetobacter tropicalis</name>
    <dbReference type="NCBI Taxonomy" id="104102"/>
    <lineage>
        <taxon>Bacteria</taxon>
        <taxon>Pseudomonadati</taxon>
        <taxon>Pseudomonadota</taxon>
        <taxon>Alphaproteobacteria</taxon>
        <taxon>Acetobacterales</taxon>
        <taxon>Acetobacteraceae</taxon>
        <taxon>Acetobacter</taxon>
    </lineage>
</organism>
<evidence type="ECO:0000313" key="2">
    <source>
        <dbReference type="EMBL" id="KGB22565.1"/>
    </source>
</evidence>
<reference evidence="2 3" key="1">
    <citation type="submission" date="2014-06" db="EMBL/GenBank/DDBJ databases">
        <title>Functional and comparative genomic analyses of the Drosophila gut microbiota identify candidate symbiosis factors.</title>
        <authorList>
            <person name="Newell P.D."/>
            <person name="Chaston J.M."/>
            <person name="Douglas A.E."/>
        </authorList>
    </citation>
    <scope>NUCLEOTIDE SEQUENCE [LARGE SCALE GENOMIC DNA]</scope>
    <source>
        <strain evidence="2 3">DmCS_006</strain>
    </source>
</reference>
<evidence type="ECO:0000313" key="3">
    <source>
        <dbReference type="Proteomes" id="UP000029448"/>
    </source>
</evidence>
<feature type="region of interest" description="Disordered" evidence="1">
    <location>
        <begin position="1"/>
        <end position="44"/>
    </location>
</feature>
<dbReference type="EMBL" id="JOKM01000075">
    <property type="protein sequence ID" value="KGB22565.1"/>
    <property type="molecule type" value="Genomic_DNA"/>
</dbReference>
<keyword evidence="3" id="KW-1185">Reference proteome</keyword>